<proteinExistence type="predicted"/>
<feature type="domain" description="Formiminotransferase C-terminal subdomain" evidence="4">
    <location>
        <begin position="188"/>
        <end position="297"/>
    </location>
</feature>
<protein>
    <recommendedName>
        <fullName evidence="1">glutamate formimidoyltransferase</fullName>
        <ecNumber evidence="1">2.1.2.5</ecNumber>
    </recommendedName>
</protein>
<dbReference type="Gene3D" id="3.30.70.670">
    <property type="entry name" value="Formiminotransferase, C-terminal subdomain"/>
    <property type="match status" value="1"/>
</dbReference>
<reference evidence="6" key="1">
    <citation type="submission" date="2020-02" db="EMBL/GenBank/DDBJ databases">
        <authorList>
            <person name="Meier V. D."/>
        </authorList>
    </citation>
    <scope>NUCLEOTIDE SEQUENCE</scope>
    <source>
        <strain evidence="6">AVDCRST_MAG45</strain>
    </source>
</reference>
<dbReference type="SUPFAM" id="SSF55116">
    <property type="entry name" value="Formiminotransferase domain of formiminotransferase-cyclodeaminase"/>
    <property type="match status" value="2"/>
</dbReference>
<name>A0A6J4SZV9_9ACTN</name>
<dbReference type="InterPro" id="IPR051623">
    <property type="entry name" value="FTCD"/>
</dbReference>
<feature type="domain" description="Formiminotransferase N-terminal subdomain" evidence="5">
    <location>
        <begin position="8"/>
        <end position="187"/>
    </location>
</feature>
<keyword evidence="2 6" id="KW-0808">Transferase</keyword>
<evidence type="ECO:0000256" key="1">
    <source>
        <dbReference type="ARBA" id="ARBA00012252"/>
    </source>
</evidence>
<dbReference type="SMART" id="SM01221">
    <property type="entry name" value="FTCD"/>
    <property type="match status" value="1"/>
</dbReference>
<sequence>MYSSLPDPLLLAVPNASAGRDEAVAAEIARALAPIGGSGVRLLDVHRDADHDRSVFTLAGRQGEIARALVRGARAAVERIDLRAQTGVHPRVGALDVAPVVYRDDAGRGAACAEALTAAALIAAELELPVFLYGDLATSEAHRERASLRAGGPEALAARIESGELRPDYGPARAHPSAGALLVTARAPLVAFNLELESDDLGLAREIAAALRESGGGFPGVRALGLALADRRRAQVSFNVHDHRAVALHELVAATRAWAPVACAELVGLAPAAAFEGFPADLPVRGFDPARHLLENALGSDSSHGEDQGKASPQASRHPGGHGPAPA</sequence>
<evidence type="ECO:0000313" key="6">
    <source>
        <dbReference type="EMBL" id="CAA9509984.1"/>
    </source>
</evidence>
<accession>A0A6J4SZV9</accession>
<dbReference type="PANTHER" id="PTHR12234:SF1">
    <property type="entry name" value="FORMIMINOTRANSFERASE N-TERMINAL SUBDOMAIN-CONTAINING PROTEIN"/>
    <property type="match status" value="1"/>
</dbReference>
<dbReference type="GO" id="GO:0005542">
    <property type="term" value="F:folic acid binding"/>
    <property type="evidence" value="ECO:0007669"/>
    <property type="project" value="InterPro"/>
</dbReference>
<dbReference type="InterPro" id="IPR012886">
    <property type="entry name" value="Formiminotransferase_N"/>
</dbReference>
<evidence type="ECO:0000256" key="3">
    <source>
        <dbReference type="SAM" id="MobiDB-lite"/>
    </source>
</evidence>
<dbReference type="EMBL" id="CADCVU010000156">
    <property type="protein sequence ID" value="CAA9509984.1"/>
    <property type="molecule type" value="Genomic_DNA"/>
</dbReference>
<dbReference type="SMART" id="SM01222">
    <property type="entry name" value="FTCD_N"/>
    <property type="match status" value="1"/>
</dbReference>
<dbReference type="AlphaFoldDB" id="A0A6J4SZV9"/>
<dbReference type="PANTHER" id="PTHR12234">
    <property type="entry name" value="FORMIMINOTRANSFERASE-CYCLODEAMINASE"/>
    <property type="match status" value="1"/>
</dbReference>
<dbReference type="EC" id="2.1.2.5" evidence="1"/>
<dbReference type="InterPro" id="IPR037070">
    <property type="entry name" value="Formiminotransferase_C_sf"/>
</dbReference>
<dbReference type="Pfam" id="PF02971">
    <property type="entry name" value="FTCD"/>
    <property type="match status" value="1"/>
</dbReference>
<dbReference type="InterPro" id="IPR013802">
    <property type="entry name" value="Formiminotransferase_C"/>
</dbReference>
<evidence type="ECO:0000259" key="4">
    <source>
        <dbReference type="SMART" id="SM01221"/>
    </source>
</evidence>
<dbReference type="Gene3D" id="3.30.990.10">
    <property type="entry name" value="Formiminotransferase, N-terminal subdomain"/>
    <property type="match status" value="1"/>
</dbReference>
<gene>
    <name evidence="6" type="ORF">AVDCRST_MAG45-1846</name>
</gene>
<evidence type="ECO:0000259" key="5">
    <source>
        <dbReference type="SMART" id="SM01222"/>
    </source>
</evidence>
<feature type="region of interest" description="Disordered" evidence="3">
    <location>
        <begin position="295"/>
        <end position="327"/>
    </location>
</feature>
<dbReference type="InterPro" id="IPR037064">
    <property type="entry name" value="Formiminotransferase_N_sf"/>
</dbReference>
<dbReference type="Pfam" id="PF07837">
    <property type="entry name" value="FTCD_N"/>
    <property type="match status" value="1"/>
</dbReference>
<organism evidence="6">
    <name type="scientific">uncultured Solirubrobacterales bacterium</name>
    <dbReference type="NCBI Taxonomy" id="768556"/>
    <lineage>
        <taxon>Bacteria</taxon>
        <taxon>Bacillati</taxon>
        <taxon>Actinomycetota</taxon>
        <taxon>Thermoleophilia</taxon>
        <taxon>Solirubrobacterales</taxon>
        <taxon>environmental samples</taxon>
    </lineage>
</organism>
<dbReference type="GO" id="GO:0030409">
    <property type="term" value="F:glutamate formimidoyltransferase activity"/>
    <property type="evidence" value="ECO:0007669"/>
    <property type="project" value="UniProtKB-EC"/>
</dbReference>
<dbReference type="InterPro" id="IPR022384">
    <property type="entry name" value="FormiminoTrfase_cat_dom_sf"/>
</dbReference>
<evidence type="ECO:0000256" key="2">
    <source>
        <dbReference type="ARBA" id="ARBA00022679"/>
    </source>
</evidence>